<comment type="caution">
    <text evidence="1">The sequence shown here is derived from an EMBL/GenBank/DDBJ whole genome shotgun (WGS) entry which is preliminary data.</text>
</comment>
<protein>
    <submittedName>
        <fullName evidence="1">Uncharacterized protein</fullName>
    </submittedName>
</protein>
<sequence>MYKDSVLKVHFNINTKFAKKIKSIDKQKEEALRWHASKIAKIRKMKLSSLPSSSPVPNESIKLEGYEEIPPDVEMSRATSFYAWHDENPTRNKSIIASIKPPRELNKNGNISFTEVTKFYDEEEKNTNSLLRNYSRGEVTESRKNKSRKTHVYIPHVNREGRVVRQDAFQQLEDEDDYKPEVEFKQTNIKEFKEKMEKKIANFRRTQSAPSLPEPISTNTKQYLSNLVRKIDKNRSQLSAIRNRSNSRFSQALREIEKTDVVLPEYTESEDEAFLMSLEEDTNIPSEEKVAKISSILEREDRAQSSTLFIKSSDIRLRKQFASEEKREECQDVIITDMEQHHYIRTLRGRGVEKNDVTCGCDKSHSSCSSSEVEV</sequence>
<accession>A0AAV7KP18</accession>
<evidence type="ECO:0000313" key="2">
    <source>
        <dbReference type="Proteomes" id="UP001165289"/>
    </source>
</evidence>
<dbReference type="AlphaFoldDB" id="A0AAV7KP18"/>
<gene>
    <name evidence="1" type="ORF">LOD99_10124</name>
</gene>
<proteinExistence type="predicted"/>
<name>A0AAV7KP18_9METZ</name>
<keyword evidence="2" id="KW-1185">Reference proteome</keyword>
<reference evidence="1 2" key="1">
    <citation type="journal article" date="2023" name="BMC Biol.">
        <title>The compact genome of the sponge Oopsacas minuta (Hexactinellida) is lacking key metazoan core genes.</title>
        <authorList>
            <person name="Santini S."/>
            <person name="Schenkelaars Q."/>
            <person name="Jourda C."/>
            <person name="Duchesne M."/>
            <person name="Belahbib H."/>
            <person name="Rocher C."/>
            <person name="Selva M."/>
            <person name="Riesgo A."/>
            <person name="Vervoort M."/>
            <person name="Leys S.P."/>
            <person name="Kodjabachian L."/>
            <person name="Le Bivic A."/>
            <person name="Borchiellini C."/>
            <person name="Claverie J.M."/>
            <person name="Renard E."/>
        </authorList>
    </citation>
    <scope>NUCLEOTIDE SEQUENCE [LARGE SCALE GENOMIC DNA]</scope>
    <source>
        <strain evidence="1">SPO-2</strain>
    </source>
</reference>
<dbReference type="EMBL" id="JAKMXF010000019">
    <property type="protein sequence ID" value="KAI6661196.1"/>
    <property type="molecule type" value="Genomic_DNA"/>
</dbReference>
<evidence type="ECO:0000313" key="1">
    <source>
        <dbReference type="EMBL" id="KAI6661196.1"/>
    </source>
</evidence>
<dbReference type="Proteomes" id="UP001165289">
    <property type="component" value="Unassembled WGS sequence"/>
</dbReference>
<organism evidence="1 2">
    <name type="scientific">Oopsacas minuta</name>
    <dbReference type="NCBI Taxonomy" id="111878"/>
    <lineage>
        <taxon>Eukaryota</taxon>
        <taxon>Metazoa</taxon>
        <taxon>Porifera</taxon>
        <taxon>Hexactinellida</taxon>
        <taxon>Hexasterophora</taxon>
        <taxon>Lyssacinosida</taxon>
        <taxon>Leucopsacidae</taxon>
        <taxon>Oopsacas</taxon>
    </lineage>
</organism>